<evidence type="ECO:0000256" key="1">
    <source>
        <dbReference type="ARBA" id="ARBA00012722"/>
    </source>
</evidence>
<dbReference type="InterPro" id="IPR013839">
    <property type="entry name" value="DNAligase_adenylation"/>
</dbReference>
<dbReference type="Gene3D" id="3.30.470.30">
    <property type="entry name" value="DNA ligase/mRNA capping enzyme"/>
    <property type="match status" value="1"/>
</dbReference>
<dbReference type="InterPro" id="IPR013840">
    <property type="entry name" value="DNAligase_N"/>
</dbReference>
<evidence type="ECO:0000259" key="10">
    <source>
        <dbReference type="SMART" id="SM00532"/>
    </source>
</evidence>
<dbReference type="SUPFAM" id="SSF50249">
    <property type="entry name" value="Nucleic acid-binding proteins"/>
    <property type="match status" value="1"/>
</dbReference>
<feature type="domain" description="NAD-dependent DNA ligase N-terminal" evidence="10">
    <location>
        <begin position="3"/>
        <end position="433"/>
    </location>
</feature>
<keyword evidence="8" id="KW-0234">DNA repair</keyword>
<dbReference type="SMART" id="SM00532">
    <property type="entry name" value="LIGANc"/>
    <property type="match status" value="1"/>
</dbReference>
<evidence type="ECO:0000256" key="7">
    <source>
        <dbReference type="ARBA" id="ARBA00023027"/>
    </source>
</evidence>
<dbReference type="InterPro" id="IPR004150">
    <property type="entry name" value="NAD_DNA_ligase_OB"/>
</dbReference>
<dbReference type="InterPro" id="IPR012340">
    <property type="entry name" value="NA-bd_OB-fold"/>
</dbReference>
<dbReference type="Pfam" id="PF03120">
    <property type="entry name" value="OB_DNA_ligase"/>
    <property type="match status" value="1"/>
</dbReference>
<keyword evidence="2 11" id="KW-0436">Ligase</keyword>
<evidence type="ECO:0000256" key="3">
    <source>
        <dbReference type="ARBA" id="ARBA00022705"/>
    </source>
</evidence>
<dbReference type="SUPFAM" id="SSF52113">
    <property type="entry name" value="BRCT domain"/>
    <property type="match status" value="1"/>
</dbReference>
<keyword evidence="5" id="KW-0227">DNA damage</keyword>
<dbReference type="Gene3D" id="1.10.287.610">
    <property type="entry name" value="Helix hairpin bin"/>
    <property type="match status" value="1"/>
</dbReference>
<evidence type="ECO:0000256" key="4">
    <source>
        <dbReference type="ARBA" id="ARBA00022723"/>
    </source>
</evidence>
<comment type="catalytic activity">
    <reaction evidence="9">
        <text>NAD(+) + (deoxyribonucleotide)n-3'-hydroxyl + 5'-phospho-(deoxyribonucleotide)m = (deoxyribonucleotide)n+m + AMP + beta-nicotinamide D-nucleotide.</text>
        <dbReference type="EC" id="6.5.1.2"/>
    </reaction>
</comment>
<dbReference type="GO" id="GO:0006281">
    <property type="term" value="P:DNA repair"/>
    <property type="evidence" value="ECO:0007669"/>
    <property type="project" value="UniProtKB-KW"/>
</dbReference>
<proteinExistence type="inferred from homology"/>
<evidence type="ECO:0000256" key="8">
    <source>
        <dbReference type="ARBA" id="ARBA00023204"/>
    </source>
</evidence>
<dbReference type="InterPro" id="IPR001679">
    <property type="entry name" value="DNA_ligase"/>
</dbReference>
<evidence type="ECO:0000256" key="5">
    <source>
        <dbReference type="ARBA" id="ARBA00022763"/>
    </source>
</evidence>
<evidence type="ECO:0000313" key="11">
    <source>
        <dbReference type="EMBL" id="AUR80933.1"/>
    </source>
</evidence>
<keyword evidence="4" id="KW-0479">Metal-binding</keyword>
<gene>
    <name evidence="11" type="ORF">Aphrodite1_0043</name>
</gene>
<dbReference type="Proteomes" id="UP000240536">
    <property type="component" value="Segment"/>
</dbReference>
<evidence type="ECO:0000256" key="6">
    <source>
        <dbReference type="ARBA" id="ARBA00022833"/>
    </source>
</evidence>
<dbReference type="Gene3D" id="2.40.50.140">
    <property type="entry name" value="Nucleic acid-binding proteins"/>
    <property type="match status" value="1"/>
</dbReference>
<dbReference type="SUPFAM" id="SSF47781">
    <property type="entry name" value="RuvA domain 2-like"/>
    <property type="match status" value="1"/>
</dbReference>
<dbReference type="NCBIfam" id="NF005932">
    <property type="entry name" value="PRK07956.1"/>
    <property type="match status" value="1"/>
</dbReference>
<dbReference type="PIRSF" id="PIRSF001604">
    <property type="entry name" value="LigA"/>
    <property type="match status" value="1"/>
</dbReference>
<dbReference type="Pfam" id="PF01653">
    <property type="entry name" value="DNA_ligase_aden"/>
    <property type="match status" value="1"/>
</dbReference>
<dbReference type="SUPFAM" id="SSF56091">
    <property type="entry name" value="DNA ligase/mRNA capping enzyme, catalytic domain"/>
    <property type="match status" value="1"/>
</dbReference>
<evidence type="ECO:0000256" key="9">
    <source>
        <dbReference type="ARBA" id="ARBA00034005"/>
    </source>
</evidence>
<keyword evidence="7" id="KW-0520">NAD</keyword>
<dbReference type="EMBL" id="MG720308">
    <property type="protein sequence ID" value="AUR80933.1"/>
    <property type="molecule type" value="Genomic_DNA"/>
</dbReference>
<dbReference type="Gene3D" id="3.40.50.10190">
    <property type="entry name" value="BRCT domain"/>
    <property type="match status" value="1"/>
</dbReference>
<dbReference type="GO" id="GO:0006260">
    <property type="term" value="P:DNA replication"/>
    <property type="evidence" value="ECO:0007669"/>
    <property type="project" value="UniProtKB-KW"/>
</dbReference>
<dbReference type="InterPro" id="IPR010994">
    <property type="entry name" value="RuvA_2-like"/>
</dbReference>
<dbReference type="GO" id="GO:0003911">
    <property type="term" value="F:DNA ligase (NAD+) activity"/>
    <property type="evidence" value="ECO:0007669"/>
    <property type="project" value="UniProtKB-EC"/>
</dbReference>
<keyword evidence="12" id="KW-1185">Reference proteome</keyword>
<dbReference type="EC" id="6.5.1.2" evidence="1"/>
<sequence>MSLFKARLESLVKQIRYHASVYYREDRSEISDADYDLLVQEYNQLISDHPELLTEENDLFKGKAVPIAEVNSEFEKISHEPPMLSLDNVFTIEEYESWKDGLEPEDQNDLELEWKFDGIALRLTYENGKLKSLATRGTGLIGEDVTVNVDHFSNIPRELPEDFTEDKEIIIDGEGVIDLKLYEELNDLVPKPYVTPRHAAAGITRNRKLKELVTGSLVFIAHSFPRAIKSSYEDTMYALIALGFSTPKEYRVQHITTDRPSHLPFAVDGIVAKVRNYESRVKLGETNHHPRWATAFKFPTLVETPKLEDVVWETGRTGTITPVAQFLPVVIAGVTVQRATLYNFRTFQRESEGLRVGSVIKVGMSGDIIPKFFSVEKVGKGRQCNAPRDCPSCGEPLRFEGQSKEQVFLTCTNHAKCPAQTLGRLYNYGSVDAMNIRGLGPASIARFNELGVLNTFVDLYHLRTMTQNQTLSKTEMNLLDAIDESRTTTFARFITGLGINGVGKGIARELSKHIKDKDELLPLLEDQAALMEIPDIGWGISMNIASYVKENRRTIEELLDLLEFEATEIPDYSTQVTVTGKFPFRRKEIEACFAEQGYEVTDRVTSKTKLIVLGEHPTQHKVDTAKELGKPVLDIAVHPELTVNELLKEVQGY</sequence>
<keyword evidence="3" id="KW-0235">DNA replication</keyword>
<dbReference type="HAMAP" id="MF_01588">
    <property type="entry name" value="DNA_ligase_A"/>
    <property type="match status" value="1"/>
</dbReference>
<dbReference type="InterPro" id="IPR036420">
    <property type="entry name" value="BRCT_dom_sf"/>
</dbReference>
<organism evidence="11 12">
    <name type="scientific">Vibrio phage Aphrodite1</name>
    <dbReference type="NCBI Taxonomy" id="2070057"/>
    <lineage>
        <taxon>Viruses</taxon>
        <taxon>Duplodnaviria</taxon>
        <taxon>Heunggongvirae</taxon>
        <taxon>Uroviricota</taxon>
        <taxon>Caudoviricetes</taxon>
        <taxon>Chimalliviridae</taxon>
        <taxon>Gorgonvirinae</taxon>
        <taxon>Aphroditevirus</taxon>
        <taxon>Aphroditevirus aphrodite1</taxon>
    </lineage>
</organism>
<accession>A0A2I7QHQ3</accession>
<name>A0A2I7QHQ3_9CAUD</name>
<evidence type="ECO:0000313" key="12">
    <source>
        <dbReference type="Proteomes" id="UP000240536"/>
    </source>
</evidence>
<dbReference type="Gene3D" id="1.10.150.20">
    <property type="entry name" value="5' to 3' exonuclease, C-terminal subdomain"/>
    <property type="match status" value="2"/>
</dbReference>
<evidence type="ECO:0000256" key="2">
    <source>
        <dbReference type="ARBA" id="ARBA00022598"/>
    </source>
</evidence>
<dbReference type="OrthoDB" id="10441at10239"/>
<dbReference type="InterPro" id="IPR001357">
    <property type="entry name" value="BRCT_dom"/>
</dbReference>
<protein>
    <recommendedName>
        <fullName evidence="1">DNA ligase (NAD(+))</fullName>
        <ecNumber evidence="1">6.5.1.2</ecNumber>
    </recommendedName>
</protein>
<dbReference type="InterPro" id="IPR041663">
    <property type="entry name" value="DisA/LigA_HHH"/>
</dbReference>
<dbReference type="GO" id="GO:0046872">
    <property type="term" value="F:metal ion binding"/>
    <property type="evidence" value="ECO:0007669"/>
    <property type="project" value="UniProtKB-KW"/>
</dbReference>
<dbReference type="Pfam" id="PF12826">
    <property type="entry name" value="HHH_2"/>
    <property type="match status" value="1"/>
</dbReference>
<dbReference type="Pfam" id="PF00533">
    <property type="entry name" value="BRCT"/>
    <property type="match status" value="1"/>
</dbReference>
<reference evidence="12" key="1">
    <citation type="submission" date="2017-12" db="EMBL/GenBank/DDBJ databases">
        <title>Phage resistance in Vibrio sp. unravels a complex metabolic adaptation strategy.</title>
        <authorList>
            <person name="Skliros D."/>
            <person name="Kalatzis P.G."/>
            <person name="Katharios P."/>
            <person name="Flemetakis E."/>
        </authorList>
    </citation>
    <scope>NUCLEOTIDE SEQUENCE [LARGE SCALE GENOMIC DNA]</scope>
</reference>
<keyword evidence="6" id="KW-0862">Zinc</keyword>